<dbReference type="PANTHER" id="PTHR11851:SF49">
    <property type="entry name" value="MITOCHONDRIAL-PROCESSING PEPTIDASE SUBUNIT ALPHA"/>
    <property type="match status" value="1"/>
</dbReference>
<comment type="caution">
    <text evidence="4">The sequence shown here is derived from an EMBL/GenBank/DDBJ whole genome shotgun (WGS) entry which is preliminary data.</text>
</comment>
<protein>
    <submittedName>
        <fullName evidence="4">Insulinase family protein</fullName>
    </submittedName>
</protein>
<feature type="domain" description="Peptidase M16 C-terminal" evidence="3">
    <location>
        <begin position="169"/>
        <end position="344"/>
    </location>
</feature>
<dbReference type="Proteomes" id="UP000820977">
    <property type="component" value="Unassembled WGS sequence"/>
</dbReference>
<name>A0ABX2AXL6_9BACT</name>
<dbReference type="SUPFAM" id="SSF63411">
    <property type="entry name" value="LuxS/MPP-like metallohydrolase"/>
    <property type="match status" value="2"/>
</dbReference>
<dbReference type="Pfam" id="PF05193">
    <property type="entry name" value="Peptidase_M16_C"/>
    <property type="match status" value="1"/>
</dbReference>
<gene>
    <name evidence="4" type="ORF">HPS54_00460</name>
</gene>
<evidence type="ECO:0000313" key="4">
    <source>
        <dbReference type="EMBL" id="NPE23999.1"/>
    </source>
</evidence>
<organism evidence="4 5">
    <name type="scientific">Xylanibacter caecicola</name>
    <dbReference type="NCBI Taxonomy" id="2736294"/>
    <lineage>
        <taxon>Bacteria</taxon>
        <taxon>Pseudomonadati</taxon>
        <taxon>Bacteroidota</taxon>
        <taxon>Bacteroidia</taxon>
        <taxon>Bacteroidales</taxon>
        <taxon>Prevotellaceae</taxon>
        <taxon>Xylanibacter</taxon>
    </lineage>
</organism>
<dbReference type="InterPro" id="IPR050361">
    <property type="entry name" value="MPP/UQCRC_Complex"/>
</dbReference>
<proteinExistence type="inferred from homology"/>
<reference evidence="4 5" key="1">
    <citation type="submission" date="2020-05" db="EMBL/GenBank/DDBJ databases">
        <title>Distinct polysaccharide utilization as determinants for interspecies competition between intestinal Prevotella spp.</title>
        <authorList>
            <person name="Galvez E.J.C."/>
            <person name="Iljazovic A."/>
            <person name="Strowig T."/>
        </authorList>
    </citation>
    <scope>NUCLEOTIDE SEQUENCE [LARGE SCALE GENOMIC DNA]</scope>
    <source>
        <strain evidence="4 5">PCHR</strain>
    </source>
</reference>
<dbReference type="InterPro" id="IPR011765">
    <property type="entry name" value="Pept_M16_N"/>
</dbReference>
<dbReference type="InterPro" id="IPR011249">
    <property type="entry name" value="Metalloenz_LuxS/M16"/>
</dbReference>
<accession>A0ABX2AXL6</accession>
<dbReference type="PANTHER" id="PTHR11851">
    <property type="entry name" value="METALLOPROTEASE"/>
    <property type="match status" value="1"/>
</dbReference>
<dbReference type="InterPro" id="IPR007863">
    <property type="entry name" value="Peptidase_M16_C"/>
</dbReference>
<evidence type="ECO:0000313" key="5">
    <source>
        <dbReference type="Proteomes" id="UP000820977"/>
    </source>
</evidence>
<dbReference type="Gene3D" id="3.30.830.10">
    <property type="entry name" value="Metalloenzyme, LuxS/M16 peptidase-like"/>
    <property type="match status" value="2"/>
</dbReference>
<evidence type="ECO:0000259" key="2">
    <source>
        <dbReference type="Pfam" id="PF00675"/>
    </source>
</evidence>
<dbReference type="RefSeq" id="WP_172343530.1">
    <property type="nucleotide sequence ID" value="NZ_CASYYZ010000041.1"/>
</dbReference>
<evidence type="ECO:0000256" key="1">
    <source>
        <dbReference type="ARBA" id="ARBA00007261"/>
    </source>
</evidence>
<evidence type="ECO:0000259" key="3">
    <source>
        <dbReference type="Pfam" id="PF05193"/>
    </source>
</evidence>
<keyword evidence="5" id="KW-1185">Reference proteome</keyword>
<feature type="domain" description="Peptidase M16 N-terminal" evidence="2">
    <location>
        <begin position="26"/>
        <end position="160"/>
    </location>
</feature>
<comment type="similarity">
    <text evidence="1">Belongs to the peptidase M16 family.</text>
</comment>
<dbReference type="EMBL" id="JABKKJ010000001">
    <property type="protein sequence ID" value="NPE23999.1"/>
    <property type="molecule type" value="Genomic_DNA"/>
</dbReference>
<dbReference type="Pfam" id="PF00675">
    <property type="entry name" value="Peptidase_M16"/>
    <property type="match status" value="1"/>
</dbReference>
<sequence>MTTYNTHTLANGLRIIHLPSASPVIYCGYGICAGTRDEDAGEEGLAHFCEHVTFKGTARRTSMQILNRLEGVGGDINAFTNKEDTVYHCAILKEHFARAVDLLTDIVFHSTYPQTEIDKEIEVICDEIESYNDSPAELIFDEFENAIFEGHPLGHNILGTTERLRGYTTEHALRFTGRYYRPENSIFFVYGDVDFKRIVRLVDGATSDFPPHAPLKDAKLVMLVPAYIPKKTVSDKATHQAHVMIGNRAYSVHDSRRMPLYLLNNILGGPGMNARLNIALRERHGLVYSVDSSMVNYSDTGMWCTYFGCDPKDTEKCLKLVYRELDRLAQKPLSVAQTEKAKRQIKGQIGVACDNRESFALGFAKSFLHYGWERNIAKLFRDIDMVTPEQIHEVAQDMFRRECMTTLIFR</sequence>